<protein>
    <submittedName>
        <fullName evidence="7">Cobalt ECF transporter T component CbiQ</fullName>
    </submittedName>
</protein>
<evidence type="ECO:0000313" key="7">
    <source>
        <dbReference type="EMBL" id="OEF97744.1"/>
    </source>
</evidence>
<dbReference type="InterPro" id="IPR051611">
    <property type="entry name" value="ECF_transporter_component"/>
</dbReference>
<evidence type="ECO:0000313" key="8">
    <source>
        <dbReference type="Proteomes" id="UP000094296"/>
    </source>
</evidence>
<dbReference type="InterPro" id="IPR012809">
    <property type="entry name" value="ECF_CbiQ"/>
</dbReference>
<comment type="subcellular location">
    <subcellularLocation>
        <location evidence="1">Cell membrane</location>
        <topology evidence="1">Multi-pass membrane protein</topology>
    </subcellularLocation>
</comment>
<dbReference type="Pfam" id="PF02361">
    <property type="entry name" value="CbiQ"/>
    <property type="match status" value="1"/>
</dbReference>
<dbReference type="PANTHER" id="PTHR34857">
    <property type="entry name" value="SLL0384 PROTEIN"/>
    <property type="match status" value="1"/>
</dbReference>
<feature type="transmembrane region" description="Helical" evidence="6">
    <location>
        <begin position="86"/>
        <end position="107"/>
    </location>
</feature>
<dbReference type="EMBL" id="MIJE01000004">
    <property type="protein sequence ID" value="OEF97744.1"/>
    <property type="molecule type" value="Genomic_DNA"/>
</dbReference>
<feature type="transmembrane region" description="Helical" evidence="6">
    <location>
        <begin position="45"/>
        <end position="74"/>
    </location>
</feature>
<keyword evidence="3 6" id="KW-0812">Transmembrane</keyword>
<evidence type="ECO:0000256" key="2">
    <source>
        <dbReference type="ARBA" id="ARBA00022475"/>
    </source>
</evidence>
<dbReference type="CDD" id="cd16914">
    <property type="entry name" value="EcfT"/>
    <property type="match status" value="1"/>
</dbReference>
<dbReference type="RefSeq" id="WP_069642523.1">
    <property type="nucleotide sequence ID" value="NZ_MIJE01000004.1"/>
</dbReference>
<dbReference type="GO" id="GO:0043190">
    <property type="term" value="C:ATP-binding cassette (ABC) transporter complex"/>
    <property type="evidence" value="ECO:0007669"/>
    <property type="project" value="InterPro"/>
</dbReference>
<dbReference type="STRING" id="766136.BHF68_13725"/>
<evidence type="ECO:0000256" key="6">
    <source>
        <dbReference type="SAM" id="Phobius"/>
    </source>
</evidence>
<proteinExistence type="predicted"/>
<dbReference type="Proteomes" id="UP000094296">
    <property type="component" value="Unassembled WGS sequence"/>
</dbReference>
<keyword evidence="5 6" id="KW-0472">Membrane</keyword>
<evidence type="ECO:0000256" key="5">
    <source>
        <dbReference type="ARBA" id="ARBA00023136"/>
    </source>
</evidence>
<feature type="transmembrane region" description="Helical" evidence="6">
    <location>
        <begin position="146"/>
        <end position="167"/>
    </location>
</feature>
<dbReference type="OrthoDB" id="8585740at2"/>
<accession>A0A1E5G3T9</accession>
<comment type="caution">
    <text evidence="7">The sequence shown here is derived from an EMBL/GenBank/DDBJ whole genome shotgun (WGS) entry which is preliminary data.</text>
</comment>
<sequence>MEQQEMQTSKWEQSNHFIEKGHGSSLNNNNSWLYNWETRSKTLTAIGYIFFVLTLQSIPLLALAFSFVLITAVIGRLNLVFFARRLSWILPFLIFMAIPLLFGNGLSPTEQQITFTLVLFLKALTSVSVMIIMITTQPVERFFQGLANIGLPSYLVSILFLAFRYIFMFRDSVFEIERALKSRNFSFKGNKRVLPTMGEVIGGMFITAFDRSESVYQAMVSRGYDGTMRLGKAEKIYPKDWIVTVSVLGVGLLLMLIDRGVLFFG</sequence>
<evidence type="ECO:0000256" key="1">
    <source>
        <dbReference type="ARBA" id="ARBA00004651"/>
    </source>
</evidence>
<organism evidence="7 8">
    <name type="scientific">Desulfuribacillus alkaliarsenatis</name>
    <dbReference type="NCBI Taxonomy" id="766136"/>
    <lineage>
        <taxon>Bacteria</taxon>
        <taxon>Bacillati</taxon>
        <taxon>Bacillota</taxon>
        <taxon>Desulfuribacillia</taxon>
        <taxon>Desulfuribacillales</taxon>
        <taxon>Desulfuribacillaceae</taxon>
        <taxon>Desulfuribacillus</taxon>
    </lineage>
</organism>
<dbReference type="NCBIfam" id="TIGR02454">
    <property type="entry name" value="ECF_T_CbiQ"/>
    <property type="match status" value="1"/>
</dbReference>
<dbReference type="PANTHER" id="PTHR34857:SF2">
    <property type="entry name" value="SLL0384 PROTEIN"/>
    <property type="match status" value="1"/>
</dbReference>
<evidence type="ECO:0000256" key="3">
    <source>
        <dbReference type="ARBA" id="ARBA00022692"/>
    </source>
</evidence>
<name>A0A1E5G3T9_9FIRM</name>
<gene>
    <name evidence="7" type="ORF">BHF68_13725</name>
</gene>
<evidence type="ECO:0000256" key="4">
    <source>
        <dbReference type="ARBA" id="ARBA00022989"/>
    </source>
</evidence>
<feature type="transmembrane region" description="Helical" evidence="6">
    <location>
        <begin position="241"/>
        <end position="264"/>
    </location>
</feature>
<dbReference type="GO" id="GO:0006824">
    <property type="term" value="P:cobalt ion transport"/>
    <property type="evidence" value="ECO:0007669"/>
    <property type="project" value="InterPro"/>
</dbReference>
<keyword evidence="4 6" id="KW-1133">Transmembrane helix</keyword>
<keyword evidence="2" id="KW-1003">Cell membrane</keyword>
<keyword evidence="8" id="KW-1185">Reference proteome</keyword>
<reference evidence="7 8" key="1">
    <citation type="submission" date="2016-09" db="EMBL/GenBank/DDBJ databases">
        <title>Draft genome sequence for the type strain of Desulfuribacillus alkaliarsenatis AHT28, an obligately anaerobic, sulfidogenic bacterium isolated from Russian soda lake sediments.</title>
        <authorList>
            <person name="Abin C.A."/>
            <person name="Hollibaugh J.T."/>
        </authorList>
    </citation>
    <scope>NUCLEOTIDE SEQUENCE [LARGE SCALE GENOMIC DNA]</scope>
    <source>
        <strain evidence="7 8">AHT28</strain>
    </source>
</reference>
<dbReference type="InterPro" id="IPR003339">
    <property type="entry name" value="ABC/ECF_trnsptr_transmembrane"/>
</dbReference>
<feature type="transmembrane region" description="Helical" evidence="6">
    <location>
        <begin position="113"/>
        <end position="134"/>
    </location>
</feature>
<dbReference type="AlphaFoldDB" id="A0A1E5G3T9"/>